<protein>
    <submittedName>
        <fullName evidence="1">Uncharacterized protein</fullName>
    </submittedName>
</protein>
<name>A0AAW0AS99_9AGAR</name>
<gene>
    <name evidence="1" type="ORF">R3P38DRAFT_2786399</name>
</gene>
<dbReference type="EMBL" id="JAWWNJ010000052">
    <property type="protein sequence ID" value="KAK7016007.1"/>
    <property type="molecule type" value="Genomic_DNA"/>
</dbReference>
<accession>A0AAW0AS99</accession>
<reference evidence="1 2" key="1">
    <citation type="journal article" date="2024" name="J Genomics">
        <title>Draft genome sequencing and assembly of Favolaschia claudopus CIRM-BRFM 2984 isolated from oak limbs.</title>
        <authorList>
            <person name="Navarro D."/>
            <person name="Drula E."/>
            <person name="Chaduli D."/>
            <person name="Cazenave R."/>
            <person name="Ahrendt S."/>
            <person name="Wang J."/>
            <person name="Lipzen A."/>
            <person name="Daum C."/>
            <person name="Barry K."/>
            <person name="Grigoriev I.V."/>
            <person name="Favel A."/>
            <person name="Rosso M.N."/>
            <person name="Martin F."/>
        </authorList>
    </citation>
    <scope>NUCLEOTIDE SEQUENCE [LARGE SCALE GENOMIC DNA]</scope>
    <source>
        <strain evidence="1 2">CIRM-BRFM 2984</strain>
    </source>
</reference>
<keyword evidence="2" id="KW-1185">Reference proteome</keyword>
<dbReference type="Proteomes" id="UP001362999">
    <property type="component" value="Unassembled WGS sequence"/>
</dbReference>
<evidence type="ECO:0000313" key="2">
    <source>
        <dbReference type="Proteomes" id="UP001362999"/>
    </source>
</evidence>
<proteinExistence type="predicted"/>
<sequence length="136" mass="15242">MPHRHASRVSKLPPFESKDTAATYDRLYWRAFKAVTRSRTAYGISPSATSTSYRRNRCVKVPQPAMRTGSDVDETPIYHCNISLSRRLTVARGTTKLRTREQAGVFDIVLSRKGGMADVGGGARTCNYFSSLEFVY</sequence>
<organism evidence="1 2">
    <name type="scientific">Favolaschia claudopus</name>
    <dbReference type="NCBI Taxonomy" id="2862362"/>
    <lineage>
        <taxon>Eukaryota</taxon>
        <taxon>Fungi</taxon>
        <taxon>Dikarya</taxon>
        <taxon>Basidiomycota</taxon>
        <taxon>Agaricomycotina</taxon>
        <taxon>Agaricomycetes</taxon>
        <taxon>Agaricomycetidae</taxon>
        <taxon>Agaricales</taxon>
        <taxon>Marasmiineae</taxon>
        <taxon>Mycenaceae</taxon>
        <taxon>Favolaschia</taxon>
    </lineage>
</organism>
<dbReference type="AlphaFoldDB" id="A0AAW0AS99"/>
<comment type="caution">
    <text evidence="1">The sequence shown here is derived from an EMBL/GenBank/DDBJ whole genome shotgun (WGS) entry which is preliminary data.</text>
</comment>
<evidence type="ECO:0000313" key="1">
    <source>
        <dbReference type="EMBL" id="KAK7016007.1"/>
    </source>
</evidence>